<protein>
    <submittedName>
        <fullName evidence="3">Nuclease</fullName>
    </submittedName>
</protein>
<sequence>MAIVHPAGWRELAATGAAQREIETLAQLADGLSDDYTIFHGVHWTRIHQGRHAIVGEIDFAIVGPTGKLLLVEQKSGFLAETPGGLVKRYGQKDKQVAMQLARNVDALTNRLRAVCDGDPIEVDALLFCPDYTVRSPGTAGIDPARIVDATRRPYLIEVIRAILPASGPRLINRAKVERFLGDVLELVPEVHAIVGEAHALYTRLAGGLADWARRIDFTPFRLRVVGTAGSGKTQLAMAAYRDALAAGRRPMYVCYNRPLADHIALIAPPGGIVVTYHQLADRLLRARGDAPDFTRPDAFARLEAALDSLQPIDADQVDELIIDEGQDFQAGWARNLLRFLRPGGRAWWLEDPLQNLYARPPVDLPGWVTLHADTNYRSPRDILASLNRLLPGRPVEAGSPVSGAEVEIISYAGPDDLAAASTRALTRAVGLGFKRPHIALVTYRGREHSLLTPLTRLGNFPLKAPTGRYDLLGNPILTDGDILIDSVHRFKGRAAPCVILTEIDFTTLDDAAIRRLFVGATRATLKLILVATEPAAAVLRERLLPAS</sequence>
<dbReference type="InterPro" id="IPR027417">
    <property type="entry name" value="P-loop_NTPase"/>
</dbReference>
<keyword evidence="4" id="KW-1185">Reference proteome</keyword>
<proteinExistence type="predicted"/>
<evidence type="ECO:0000259" key="2">
    <source>
        <dbReference type="Pfam" id="PF13538"/>
    </source>
</evidence>
<evidence type="ECO:0000313" key="4">
    <source>
        <dbReference type="Proteomes" id="UP001157167"/>
    </source>
</evidence>
<dbReference type="SUPFAM" id="SSF52540">
    <property type="entry name" value="P-loop containing nucleoside triphosphate hydrolases"/>
    <property type="match status" value="1"/>
</dbReference>
<evidence type="ECO:0000259" key="1">
    <source>
        <dbReference type="Pfam" id="PF08378"/>
    </source>
</evidence>
<dbReference type="Pfam" id="PF13538">
    <property type="entry name" value="UvrD_C_2"/>
    <property type="match status" value="1"/>
</dbReference>
<gene>
    <name evidence="3" type="ORF">GCM10007933_36740</name>
</gene>
<feature type="domain" description="UvrD-like helicase C-terminal" evidence="2">
    <location>
        <begin position="483"/>
        <end position="531"/>
    </location>
</feature>
<feature type="domain" description="NERD" evidence="1">
    <location>
        <begin position="19"/>
        <end position="126"/>
    </location>
</feature>
<comment type="caution">
    <text evidence="3">The sequence shown here is derived from an EMBL/GenBank/DDBJ whole genome shotgun (WGS) entry which is preliminary data.</text>
</comment>
<evidence type="ECO:0000313" key="3">
    <source>
        <dbReference type="EMBL" id="GLT24201.1"/>
    </source>
</evidence>
<accession>A0ABQ6FFX6</accession>
<dbReference type="RefSeq" id="WP_284189365.1">
    <property type="nucleotide sequence ID" value="NZ_BSPX01000076.1"/>
</dbReference>
<name>A0ABQ6FFX6_9RHOO</name>
<dbReference type="Proteomes" id="UP001157167">
    <property type="component" value="Unassembled WGS sequence"/>
</dbReference>
<dbReference type="InterPro" id="IPR011528">
    <property type="entry name" value="NERD"/>
</dbReference>
<organism evidence="3 4">
    <name type="scientific">Zoogloea oryzae</name>
    <dbReference type="NCBI Taxonomy" id="310767"/>
    <lineage>
        <taxon>Bacteria</taxon>
        <taxon>Pseudomonadati</taxon>
        <taxon>Pseudomonadota</taxon>
        <taxon>Betaproteobacteria</taxon>
        <taxon>Rhodocyclales</taxon>
        <taxon>Zoogloeaceae</taxon>
        <taxon>Zoogloea</taxon>
    </lineage>
</organism>
<dbReference type="InterPro" id="IPR027785">
    <property type="entry name" value="UvrD-like_helicase_C"/>
</dbReference>
<reference evidence="4" key="1">
    <citation type="journal article" date="2019" name="Int. J. Syst. Evol. Microbiol.">
        <title>The Global Catalogue of Microorganisms (GCM) 10K type strain sequencing project: providing services to taxonomists for standard genome sequencing and annotation.</title>
        <authorList>
            <consortium name="The Broad Institute Genomics Platform"/>
            <consortium name="The Broad Institute Genome Sequencing Center for Infectious Disease"/>
            <person name="Wu L."/>
            <person name="Ma J."/>
        </authorList>
    </citation>
    <scope>NUCLEOTIDE SEQUENCE [LARGE SCALE GENOMIC DNA]</scope>
    <source>
        <strain evidence="4">NBRC 102407</strain>
    </source>
</reference>
<dbReference type="EMBL" id="BSPX01000076">
    <property type="protein sequence ID" value="GLT24201.1"/>
    <property type="molecule type" value="Genomic_DNA"/>
</dbReference>
<dbReference type="Gene3D" id="3.40.50.300">
    <property type="entry name" value="P-loop containing nucleotide triphosphate hydrolases"/>
    <property type="match status" value="2"/>
</dbReference>
<dbReference type="Pfam" id="PF08378">
    <property type="entry name" value="NERD"/>
    <property type="match status" value="1"/>
</dbReference>